<evidence type="ECO:0000313" key="2">
    <source>
        <dbReference type="Proteomes" id="UP000831701"/>
    </source>
</evidence>
<reference evidence="1" key="1">
    <citation type="submission" date="2022-04" db="EMBL/GenBank/DDBJ databases">
        <title>Jade perch genome.</title>
        <authorList>
            <person name="Chao B."/>
        </authorList>
    </citation>
    <scope>NUCLEOTIDE SEQUENCE</scope>
    <source>
        <strain evidence="1">CB-2022</strain>
    </source>
</reference>
<accession>A0ACB8VF86</accession>
<name>A0ACB8VF86_9TELE</name>
<comment type="caution">
    <text evidence="1">The sequence shown here is derived from an EMBL/GenBank/DDBJ whole genome shotgun (WGS) entry which is preliminary data.</text>
</comment>
<organism evidence="1 2">
    <name type="scientific">Scortum barcoo</name>
    <name type="common">barcoo grunter</name>
    <dbReference type="NCBI Taxonomy" id="214431"/>
    <lineage>
        <taxon>Eukaryota</taxon>
        <taxon>Metazoa</taxon>
        <taxon>Chordata</taxon>
        <taxon>Craniata</taxon>
        <taxon>Vertebrata</taxon>
        <taxon>Euteleostomi</taxon>
        <taxon>Actinopterygii</taxon>
        <taxon>Neopterygii</taxon>
        <taxon>Teleostei</taxon>
        <taxon>Neoteleostei</taxon>
        <taxon>Acanthomorphata</taxon>
        <taxon>Eupercaria</taxon>
        <taxon>Centrarchiformes</taxon>
        <taxon>Terapontoidei</taxon>
        <taxon>Terapontidae</taxon>
        <taxon>Scortum</taxon>
    </lineage>
</organism>
<sequence>MSGQTVTIPDDRAFASFKAECLCEEGWTVSHSKGGLTVWTQGLEEGKSVHKIKCRMVCKDVSAETMYDVLHDTEYRRKWDTNVIETFDIGKLTVNADVGYYSWRCPKPLRNRDVITLRSWLPIGKDYIIMNYSVKHAKYPPKKDLVRAVSIQTGYMIQCQGPNQCILTYMAQVDPRGSLPKWVVNKSSHLLAPRVSHLQISTDSVMKKINKACLKYSEWKQKHNPGFKPWLYPEQTTLPSIPLSELSIQHAESLENIDESSLAETHERDDRCTIVVTIVYINDKSCESHDLIREDVDLYSHTSVMSQSESCTTVSDWLCVLRLEQYSEAFRSAGLAMVRQCRNLTPDQLEQMGITLPGHRRRILASLNKTLSNSDTQPETLSHSVQSERDQRLEETGYAQVLQRERPVPNPVEEQPVLKEREKRDGEVPRPTPREREKPVPRERQVSKGKEESGEAGEKTPVPGQRQTTPRGGKEEDMKDGGVDGEREKPVPKERTKFRCSATVDCHPSPTVSPTSDTSLPPVPPRSTANCPPQRFTSAQSPSPPPRAPASPEQDRHAFKAPPVQSRAVSQSSTPTSTPTHVPHFPSAQTRPQTLPLQPPAPHFGSDGRKKTPPASPIASPGDDRNAPPLPPKAAAGSKGPPPIPQRFPAQSPRTHRISRLCGIFTRPQITIVSEDSSPATRTAVDLSCTPLSPSPPPTKMDTDEMQKSQTPLVPPRMRIPPTLENAQQSTQPDPPLALPAKTVSQPLHQSRLDSLDDNSDDYEDPDLFCPSVHRMKAPDRDMSLQVPGHQAKGRYNSLCSDDELLDDDDSTLWQDVGLSNQQGSVYLPNTGRLAPAGKEDSSQLAAVIKMGWLDKNPPQGALYYQRRWVKLDVDYLRYFDNDKEVYSKGIISTAFITNVSSVGELKFEVVTNNRTFIFRAESEAERNDWVTVLQDCTRGRQPHSTMSPSSPLTPDYQGYLELRGLRSKLYTVVASDKVFLYKNIEDYRIGVGITAIEMNVGNVKDTDRRSFDLTTPYRIFSFIAESEQLREQWVDAMRDAIGEALSNSEVAERIWAEPSNSLCADCGAPKPEWAAINLCVVVCKRCAGEHRGLGPSISKVRSLKMDRKVWTEELLQVFLVLGNERVNSFWAANVPPSEALMPSSCSEERRRFITNKYRQGKYRKYHPLYGNQRELNNTFRSCEVQLPYHTAALLEVCQELRGESSMFQLPEEEESLLSLLYQVSCVHGPGQVRCDVNAQELDVVDTLNCFPVDEERSVLCPPGPPVVHYDLLGLAGVQNKALCINVQCSDVLETLSLIFCGADVNCSTELPRLEVAEAMEPRHYLPPPCVSHNGFLFKTGSMARAITERKVREEFSRRWCTLNDGTFSYYESDKNSNPNGALKASEIVCLAVDPPEKHGYDHTFELYSESERLYLFGTDEPDSHKEWVKSIARSFIPATAEPLLRLSFERIGRLKCKDGLNLQTSKVGWFALVGSTLHAYLADNHGEEIHLRKLNELSIQQDNEVLVLVEKGRTLYIEGERKMDFAGWCGAIQAAAGCGGDTLSQQQLTETDIPVIVHSCIGYITQCGLTSEGIYRKSGVNSRVAALCERFRRDARSLRLREGEHQVDDVSNTLKRFFRELEEGLFTSEDSSTWLNTAAIQDESMKISQYQMLLNRLPRVNKATLQALINHLYCVQRFSEMNQMNLHNLAIVFGPTLFQTDGKDYTAGRAIEDLIQHYTLIFEVDEQQLKKQLEEITVIIKVREKLNTKFPSTEPGGHFICTVYLEEKKDTAEQHVKIPGSMTAAELTCEVLDRRNIPVKAKEYWSCWEVSDKEEMERPLHYQERVLPILHSFGTDSHLLIKKHLAMDAIVVYLANKGDASKHGMMKFREERSILGLGLSTGSFHDRYFILNSTSLRMYKEVRSNRPERDWAVKNLKVYLGIKKKLRPPTCWGLTVVFESKKQEKPERQQWYLCCDTQSEMREWYATLLSIQYDGNVWPQDGLQQTRASRVLPDTRHGNVSLIPLRGSENEMRNSVAAFSQDPLAVSQSANHGN</sequence>
<gene>
    <name evidence="1" type="ORF">L3Q82_018897</name>
</gene>
<dbReference type="Proteomes" id="UP000831701">
    <property type="component" value="Chromosome 22"/>
</dbReference>
<evidence type="ECO:0000313" key="1">
    <source>
        <dbReference type="EMBL" id="KAI3354372.1"/>
    </source>
</evidence>
<proteinExistence type="predicted"/>
<dbReference type="EMBL" id="CM041552">
    <property type="protein sequence ID" value="KAI3354372.1"/>
    <property type="molecule type" value="Genomic_DNA"/>
</dbReference>
<keyword evidence="2" id="KW-1185">Reference proteome</keyword>
<protein>
    <submittedName>
        <fullName evidence="1">Uncharacterized protein</fullName>
    </submittedName>
</protein>